<sequence length="172" mass="19580">MDFNFKFLGAIEVAGIGGKLGSLDWGYFTHRQKVHEVHKETLTVPLLFDQGFSKINLYKDFGQFMRELEPVKKILSETLGKGYLQFALLVNLPAGKQVLRHVDLADGFKLFSRVHIPIQTNENCFFEVDGEVIHMKAGEVWEINNSEKPHAVQNLGDTDRIHLLLDWKGNKG</sequence>
<dbReference type="InterPro" id="IPR027443">
    <property type="entry name" value="IPNS-like_sf"/>
</dbReference>
<dbReference type="EMBL" id="AQHR01000069">
    <property type="protein sequence ID" value="EON77005.1"/>
    <property type="molecule type" value="Genomic_DNA"/>
</dbReference>
<protein>
    <recommendedName>
        <fullName evidence="1">Aspartyl/asparaginy/proline hydroxylase domain-containing protein</fullName>
    </recommendedName>
</protein>
<evidence type="ECO:0000313" key="2">
    <source>
        <dbReference type="EMBL" id="EON77005.1"/>
    </source>
</evidence>
<evidence type="ECO:0000313" key="3">
    <source>
        <dbReference type="Proteomes" id="UP000013909"/>
    </source>
</evidence>
<dbReference type="SUPFAM" id="SSF51197">
    <property type="entry name" value="Clavaminate synthase-like"/>
    <property type="match status" value="1"/>
</dbReference>
<gene>
    <name evidence="2" type="ORF">ADIS_2548</name>
</gene>
<dbReference type="RefSeq" id="WP_010854684.1">
    <property type="nucleotide sequence ID" value="NZ_AQHR01000069.1"/>
</dbReference>
<feature type="domain" description="Aspartyl/asparaginy/proline hydroxylase" evidence="1">
    <location>
        <begin position="82"/>
        <end position="167"/>
    </location>
</feature>
<dbReference type="STRING" id="1232681.ADIS_2548"/>
<dbReference type="Pfam" id="PF05118">
    <property type="entry name" value="Asp_Arg_Hydrox"/>
    <property type="match status" value="1"/>
</dbReference>
<name>R7ZSC1_9BACT</name>
<dbReference type="Proteomes" id="UP000013909">
    <property type="component" value="Unassembled WGS sequence"/>
</dbReference>
<dbReference type="AlphaFoldDB" id="R7ZSC1"/>
<organism evidence="2 3">
    <name type="scientific">Lunatimonas lonarensis</name>
    <dbReference type="NCBI Taxonomy" id="1232681"/>
    <lineage>
        <taxon>Bacteria</taxon>
        <taxon>Pseudomonadati</taxon>
        <taxon>Bacteroidota</taxon>
        <taxon>Cytophagia</taxon>
        <taxon>Cytophagales</taxon>
        <taxon>Cyclobacteriaceae</taxon>
    </lineage>
</organism>
<reference evidence="2 3" key="1">
    <citation type="submission" date="2013-02" db="EMBL/GenBank/DDBJ databases">
        <title>A novel strain isolated from Lonar lake, Maharashtra, India.</title>
        <authorList>
            <person name="Singh A."/>
        </authorList>
    </citation>
    <scope>NUCLEOTIDE SEQUENCE [LARGE SCALE GENOMIC DNA]</scope>
    <source>
        <strain evidence="2 3">AK24</strain>
    </source>
</reference>
<keyword evidence="3" id="KW-1185">Reference proteome</keyword>
<proteinExistence type="predicted"/>
<accession>R7ZSC1</accession>
<evidence type="ECO:0000259" key="1">
    <source>
        <dbReference type="Pfam" id="PF05118"/>
    </source>
</evidence>
<dbReference type="Gene3D" id="2.60.120.330">
    <property type="entry name" value="B-lactam Antibiotic, Isopenicillin N Synthase, Chain"/>
    <property type="match status" value="1"/>
</dbReference>
<dbReference type="OrthoDB" id="1441538at2"/>
<dbReference type="InterPro" id="IPR007803">
    <property type="entry name" value="Asp/Arg/Pro-Hydrxlase"/>
</dbReference>
<comment type="caution">
    <text evidence="2">The sequence shown here is derived from an EMBL/GenBank/DDBJ whole genome shotgun (WGS) entry which is preliminary data.</text>
</comment>